<protein>
    <submittedName>
        <fullName evidence="1">Uncharacterized protein</fullName>
    </submittedName>
</protein>
<comment type="caution">
    <text evidence="1">The sequence shown here is derived from an EMBL/GenBank/DDBJ whole genome shotgun (WGS) entry which is preliminary data.</text>
</comment>
<evidence type="ECO:0000313" key="1">
    <source>
        <dbReference type="EMBL" id="ONI46507.1"/>
    </source>
</evidence>
<keyword evidence="2" id="KW-1185">Reference proteome</keyword>
<organism evidence="1 2">
    <name type="scientific">Candidatus Epulonipiscium fishelsonii</name>
    <dbReference type="NCBI Taxonomy" id="77094"/>
    <lineage>
        <taxon>Bacteria</taxon>
        <taxon>Bacillati</taxon>
        <taxon>Bacillota</taxon>
        <taxon>Clostridia</taxon>
        <taxon>Lachnospirales</taxon>
        <taxon>Lachnospiraceae</taxon>
        <taxon>Candidatus Epulonipiscium</taxon>
    </lineage>
</organism>
<evidence type="ECO:0000313" key="2">
    <source>
        <dbReference type="Proteomes" id="UP000188637"/>
    </source>
</evidence>
<reference evidence="1" key="1">
    <citation type="submission" date="2016-08" db="EMBL/GenBank/DDBJ databases">
        <authorList>
            <person name="Ngugi D.K."/>
            <person name="Miyake S."/>
            <person name="Stingl U."/>
        </authorList>
    </citation>
    <scope>NUCLEOTIDE SEQUENCE</scope>
    <source>
        <strain evidence="1">SCG-D08WGA-EpuloA1</strain>
    </source>
</reference>
<sequence>MKVMTRLKDMLLLNEEYDEEENEIVEENKFEIKPKIVSPAPVMPVPTVSQNNRVGPVASRHSTQKQELLNITMASYATTGDVASYIKERKSIVVNMQNLQFHEVQRALDYLSGATDALEGTVERVAENIYIFAPENVQLKSEQDFD</sequence>
<dbReference type="Proteomes" id="UP000188637">
    <property type="component" value="Unassembled WGS sequence"/>
</dbReference>
<proteinExistence type="predicted"/>
<dbReference type="EMBL" id="LJHD01000009">
    <property type="protein sequence ID" value="ONI46507.1"/>
    <property type="molecule type" value="Genomic_DNA"/>
</dbReference>
<gene>
    <name evidence="1" type="ORF">AN640_03365</name>
</gene>
<accession>A0ACC8XJH3</accession>
<name>A0ACC8XJH3_9FIRM</name>